<dbReference type="EMBL" id="MU825397">
    <property type="protein sequence ID" value="KAJ7393676.1"/>
    <property type="molecule type" value="Genomic_DNA"/>
</dbReference>
<organism evidence="1 2">
    <name type="scientific">Desmophyllum pertusum</name>
    <dbReference type="NCBI Taxonomy" id="174260"/>
    <lineage>
        <taxon>Eukaryota</taxon>
        <taxon>Metazoa</taxon>
        <taxon>Cnidaria</taxon>
        <taxon>Anthozoa</taxon>
        <taxon>Hexacorallia</taxon>
        <taxon>Scleractinia</taxon>
        <taxon>Caryophylliina</taxon>
        <taxon>Caryophylliidae</taxon>
        <taxon>Desmophyllum</taxon>
    </lineage>
</organism>
<dbReference type="AlphaFoldDB" id="A0A9X0A599"/>
<protein>
    <submittedName>
        <fullName evidence="1">Uncharacterized protein</fullName>
    </submittedName>
</protein>
<name>A0A9X0A599_9CNID</name>
<dbReference type="OrthoDB" id="5988045at2759"/>
<comment type="caution">
    <text evidence="1">The sequence shown here is derived from an EMBL/GenBank/DDBJ whole genome shotgun (WGS) entry which is preliminary data.</text>
</comment>
<evidence type="ECO:0000313" key="1">
    <source>
        <dbReference type="EMBL" id="KAJ7393676.1"/>
    </source>
</evidence>
<dbReference type="Proteomes" id="UP001163046">
    <property type="component" value="Unassembled WGS sequence"/>
</dbReference>
<reference evidence="1" key="1">
    <citation type="submission" date="2023-01" db="EMBL/GenBank/DDBJ databases">
        <title>Genome assembly of the deep-sea coral Lophelia pertusa.</title>
        <authorList>
            <person name="Herrera S."/>
            <person name="Cordes E."/>
        </authorList>
    </citation>
    <scope>NUCLEOTIDE SEQUENCE</scope>
    <source>
        <strain evidence="1">USNM1676648</strain>
        <tissue evidence="1">Polyp</tissue>
    </source>
</reference>
<keyword evidence="2" id="KW-1185">Reference proteome</keyword>
<evidence type="ECO:0000313" key="2">
    <source>
        <dbReference type="Proteomes" id="UP001163046"/>
    </source>
</evidence>
<gene>
    <name evidence="1" type="ORF">OS493_003333</name>
</gene>
<sequence length="464" mass="52249">MGLRCSLPEESLCFSANPLDPWSVCPNPNRGRYVIEAEVKPPATTPAIFCINIKLRSAAGINNCGAGELLDESQSCIFTHFEPNNLFDYWDGHSLPALDLPFAKKQLVVSLELLKVNKFFGANQCFKRDQLRLIQHTSASEALYKDLLLLVQLEESLMLYQMGQLEECKQVGEDVCIQANNTNSPNYNAIAGSAKSLLSSAYKMEKDFPKAEELINSSTELLEAVVQGEVTSINRTCLAAFYSEKAAVMGITKLEKKKLKKAMKDVMLHFRHQLDKQCKQEWPEVQDEPLSEPSSSIFNASREKATDMLITVSEDNLGNGGNLCSTVSGEVFSLVVPRETKHCFTVHTVTCSQGRDSWKKFVHLSDVYSFSEIKLLDCFIVTHTAISLVSEASRIAEDLQLQADIKGTRERLQQLNLLRLERGETARRPHDMAEDRMVRSQPFQEPRPEILERYLGELTRLSRF</sequence>
<proteinExistence type="predicted"/>
<accession>A0A9X0A599</accession>